<evidence type="ECO:0000313" key="1">
    <source>
        <dbReference type="EMBL" id="OEH77207.1"/>
    </source>
</evidence>
<accession>A0A1D3D174</accession>
<protein>
    <submittedName>
        <fullName evidence="1">Tctex-1 family protein</fullName>
    </submittedName>
</protein>
<dbReference type="InterPro" id="IPR038586">
    <property type="entry name" value="Tctex-1-like_sf"/>
</dbReference>
<dbReference type="EMBL" id="JROU02001172">
    <property type="protein sequence ID" value="OEH77207.1"/>
    <property type="molecule type" value="Genomic_DNA"/>
</dbReference>
<reference evidence="1 2" key="1">
    <citation type="journal article" date="2016" name="BMC Genomics">
        <title>Comparative genomics reveals Cyclospora cayetanensis possesses coccidia-like metabolism and invasion components but unique surface antigens.</title>
        <authorList>
            <person name="Liu S."/>
            <person name="Wang L."/>
            <person name="Zheng H."/>
            <person name="Xu Z."/>
            <person name="Roellig D.M."/>
            <person name="Li N."/>
            <person name="Frace M.A."/>
            <person name="Tang K."/>
            <person name="Arrowood M.J."/>
            <person name="Moss D.M."/>
            <person name="Zhang L."/>
            <person name="Feng Y."/>
            <person name="Xiao L."/>
        </authorList>
    </citation>
    <scope>NUCLEOTIDE SEQUENCE [LARGE SCALE GENOMIC DNA]</scope>
    <source>
        <strain evidence="1 2">CHN_HEN01</strain>
    </source>
</reference>
<dbReference type="GO" id="GO:0007018">
    <property type="term" value="P:microtubule-based movement"/>
    <property type="evidence" value="ECO:0007669"/>
    <property type="project" value="TreeGrafter"/>
</dbReference>
<dbReference type="GeneID" id="34623291"/>
<dbReference type="Proteomes" id="UP000095192">
    <property type="component" value="Unassembled WGS sequence"/>
</dbReference>
<dbReference type="Gene3D" id="3.30.1140.40">
    <property type="entry name" value="Tctex-1"/>
    <property type="match status" value="1"/>
</dbReference>
<name>A0A1D3D174_9EIME</name>
<dbReference type="GO" id="GO:0005737">
    <property type="term" value="C:cytoplasm"/>
    <property type="evidence" value="ECO:0007669"/>
    <property type="project" value="TreeGrafter"/>
</dbReference>
<organism evidence="1 2">
    <name type="scientific">Cyclospora cayetanensis</name>
    <dbReference type="NCBI Taxonomy" id="88456"/>
    <lineage>
        <taxon>Eukaryota</taxon>
        <taxon>Sar</taxon>
        <taxon>Alveolata</taxon>
        <taxon>Apicomplexa</taxon>
        <taxon>Conoidasida</taxon>
        <taxon>Coccidia</taxon>
        <taxon>Eucoccidiorida</taxon>
        <taxon>Eimeriorina</taxon>
        <taxon>Eimeriidae</taxon>
        <taxon>Cyclospora</taxon>
    </lineage>
</organism>
<gene>
    <name evidence="1" type="ORF">cyc_07298</name>
</gene>
<dbReference type="OrthoDB" id="10248487at2759"/>
<dbReference type="PANTHER" id="PTHR21255">
    <property type="entry name" value="T-COMPLEX-ASSOCIATED-TESTIS-EXPRESSED 1/ DYNEIN LIGHT CHAIN"/>
    <property type="match status" value="1"/>
</dbReference>
<dbReference type="GO" id="GO:0005868">
    <property type="term" value="C:cytoplasmic dynein complex"/>
    <property type="evidence" value="ECO:0007669"/>
    <property type="project" value="TreeGrafter"/>
</dbReference>
<comment type="caution">
    <text evidence="1">The sequence shown here is derived from an EMBL/GenBank/DDBJ whole genome shotgun (WGS) entry which is preliminary data.</text>
</comment>
<dbReference type="CDD" id="cd21459">
    <property type="entry name" value="DLC-like_TCTEX1D2"/>
    <property type="match status" value="1"/>
</dbReference>
<evidence type="ECO:0000313" key="2">
    <source>
        <dbReference type="Proteomes" id="UP000095192"/>
    </source>
</evidence>
<dbReference type="PANTHER" id="PTHR21255:SF7">
    <property type="entry name" value="DYNEIN LIGHT CHAIN TCTEX-TYPE PROTEIN 2B"/>
    <property type="match status" value="1"/>
</dbReference>
<dbReference type="AlphaFoldDB" id="A0A1D3D174"/>
<dbReference type="GO" id="GO:0045505">
    <property type="term" value="F:dynein intermediate chain binding"/>
    <property type="evidence" value="ECO:0007669"/>
    <property type="project" value="TreeGrafter"/>
</dbReference>
<dbReference type="Pfam" id="PF03645">
    <property type="entry name" value="Tctex-1"/>
    <property type="match status" value="1"/>
</dbReference>
<dbReference type="InterPro" id="IPR005334">
    <property type="entry name" value="Tctex-1-like"/>
</dbReference>
<dbReference type="VEuPathDB" id="ToxoDB:LOC34623291"/>
<proteinExistence type="predicted"/>
<dbReference type="VEuPathDB" id="ToxoDB:cyc_07298"/>
<sequence length="131" mass="14764">MASHGMVPGPIPEPTYRMAPSEDEKFYPSRIEELIHSVCADFFRDKVEYDASMAEEWSQSLSSRLLSAVTQTQHVPRYKLIVQVTILQENGQGVTISSKSLCDVSFDSWASCTFRTKALVCSAMVFGFYHE</sequence>
<keyword evidence="2" id="KW-1185">Reference proteome</keyword>